<accession>A0A6J8DI80</accession>
<dbReference type="AlphaFoldDB" id="A0A6J8DI80"/>
<evidence type="ECO:0000313" key="2">
    <source>
        <dbReference type="Proteomes" id="UP000507470"/>
    </source>
</evidence>
<dbReference type="Proteomes" id="UP000507470">
    <property type="component" value="Unassembled WGS sequence"/>
</dbReference>
<proteinExistence type="predicted"/>
<protein>
    <recommendedName>
        <fullName evidence="3">C2H2-type domain-containing protein</fullName>
    </recommendedName>
</protein>
<gene>
    <name evidence="1" type="ORF">MCOR_41184</name>
</gene>
<evidence type="ECO:0008006" key="3">
    <source>
        <dbReference type="Google" id="ProtNLM"/>
    </source>
</evidence>
<dbReference type="OrthoDB" id="6182434at2759"/>
<evidence type="ECO:0000313" key="1">
    <source>
        <dbReference type="EMBL" id="CAC5407735.1"/>
    </source>
</evidence>
<sequence length="215" mass="24096">MDYEKGRVYKCTKCCFVGEKRAAIKHYASKHFGVDEHMFSCELCNFSTDNKQLMKRHPSFYTPHSTFCHCTGNIPGQRRPYFKVNPTPQQVDPELHLSKWEQEASVLFWITKRKPKPSAAAGSAPQPISSINLPVLQSALTSFFETNPIYNPSPLNLPVVPSAIELLPTCAMFTEAEVSTEFVDTRVVVAEESNLADHIIHLSDPPAMPSPLCVQ</sequence>
<dbReference type="EMBL" id="CACVKT020007423">
    <property type="protein sequence ID" value="CAC5407735.1"/>
    <property type="molecule type" value="Genomic_DNA"/>
</dbReference>
<name>A0A6J8DI80_MYTCO</name>
<reference evidence="1 2" key="1">
    <citation type="submission" date="2020-06" db="EMBL/GenBank/DDBJ databases">
        <authorList>
            <person name="Li R."/>
            <person name="Bekaert M."/>
        </authorList>
    </citation>
    <scope>NUCLEOTIDE SEQUENCE [LARGE SCALE GENOMIC DNA]</scope>
    <source>
        <strain evidence="2">wild</strain>
    </source>
</reference>
<keyword evidence="2" id="KW-1185">Reference proteome</keyword>
<organism evidence="1 2">
    <name type="scientific">Mytilus coruscus</name>
    <name type="common">Sea mussel</name>
    <dbReference type="NCBI Taxonomy" id="42192"/>
    <lineage>
        <taxon>Eukaryota</taxon>
        <taxon>Metazoa</taxon>
        <taxon>Spiralia</taxon>
        <taxon>Lophotrochozoa</taxon>
        <taxon>Mollusca</taxon>
        <taxon>Bivalvia</taxon>
        <taxon>Autobranchia</taxon>
        <taxon>Pteriomorphia</taxon>
        <taxon>Mytilida</taxon>
        <taxon>Mytiloidea</taxon>
        <taxon>Mytilidae</taxon>
        <taxon>Mytilinae</taxon>
        <taxon>Mytilus</taxon>
    </lineage>
</organism>